<dbReference type="RefSeq" id="WP_008787293.1">
    <property type="nucleotide sequence ID" value="NZ_AKCB01000001.1"/>
</dbReference>
<evidence type="ECO:0000313" key="3">
    <source>
        <dbReference type="Proteomes" id="UP000003157"/>
    </source>
</evidence>
<dbReference type="eggNOG" id="ENOG5032W3Y">
    <property type="taxonomic scope" value="Bacteria"/>
</dbReference>
<keyword evidence="3" id="KW-1185">Reference proteome</keyword>
<organism evidence="2 3">
    <name type="scientific">Coprobacillus cateniformis</name>
    <dbReference type="NCBI Taxonomy" id="100884"/>
    <lineage>
        <taxon>Bacteria</taxon>
        <taxon>Bacillati</taxon>
        <taxon>Bacillota</taxon>
        <taxon>Erysipelotrichia</taxon>
        <taxon>Erysipelotrichales</taxon>
        <taxon>Coprobacillaceae</taxon>
        <taxon>Coprobacillus</taxon>
    </lineage>
</organism>
<protein>
    <submittedName>
        <fullName evidence="2">Uncharacterized protein</fullName>
    </submittedName>
</protein>
<dbReference type="OrthoDB" id="1654908at2"/>
<sequence length="126" mass="14836">MAKKRIFSHLGIGAPLIFMIFVILVMCILSVLSYLKANSFYESTIRQMNITNQYYQAESQLFKFYYQLDIDNIDSKLKNWEGDYKKKNNQYVLQAAMNNDFKLEMIIEISNNQLEIISLKKISGRE</sequence>
<dbReference type="EMBL" id="ADKX01000001">
    <property type="protein sequence ID" value="EFW06628.1"/>
    <property type="molecule type" value="Genomic_DNA"/>
</dbReference>
<dbReference type="HOGENOM" id="CLU_1977766_0_0_9"/>
<feature type="transmembrane region" description="Helical" evidence="1">
    <location>
        <begin position="12"/>
        <end position="35"/>
    </location>
</feature>
<gene>
    <name evidence="2" type="ORF">HMPREF9488_00165</name>
</gene>
<dbReference type="Proteomes" id="UP000003157">
    <property type="component" value="Unassembled WGS sequence"/>
</dbReference>
<evidence type="ECO:0000256" key="1">
    <source>
        <dbReference type="SAM" id="Phobius"/>
    </source>
</evidence>
<reference evidence="2 3" key="1">
    <citation type="submission" date="2010-12" db="EMBL/GenBank/DDBJ databases">
        <title>The Genome Sequence of Coprobacillus sp. strain 29_1.</title>
        <authorList>
            <consortium name="The Broad Institute Genome Sequencing Platform"/>
            <person name="Earl A."/>
            <person name="Ward D."/>
            <person name="Feldgarden M."/>
            <person name="Gevers D."/>
            <person name="Daigneault M."/>
            <person name="Sibley C.D."/>
            <person name="White A."/>
            <person name="Strauss J."/>
            <person name="Allen-Vercoe E."/>
            <person name="Young S.K."/>
            <person name="Zeng Q."/>
            <person name="Gargeya S."/>
            <person name="Fitzgerald M."/>
            <person name="Haas B."/>
            <person name="Abouelleil A."/>
            <person name="Alvarado L."/>
            <person name="Arachchi H.M."/>
            <person name="Berlin A."/>
            <person name="Brown A."/>
            <person name="Chapman S.B."/>
            <person name="Chen Z."/>
            <person name="Dunbar C."/>
            <person name="Freedman E."/>
            <person name="Gearin G."/>
            <person name="Gellesch M."/>
            <person name="Goldberg J."/>
            <person name="Griggs A."/>
            <person name="Gujja S."/>
            <person name="Heilman E."/>
            <person name="Heiman D."/>
            <person name="Howarth C."/>
            <person name="Larson L."/>
            <person name="Lui A."/>
            <person name="MacDonald P.J.P."/>
            <person name="Mehta T."/>
            <person name="Montmayeur A."/>
            <person name="Murphy C."/>
            <person name="Neiman D."/>
            <person name="Pearson M."/>
            <person name="Priest M."/>
            <person name="Roberts A."/>
            <person name="Saif S."/>
            <person name="Shea T."/>
            <person name="Shenoy N."/>
            <person name="Sisk P."/>
            <person name="Stolte C."/>
            <person name="Sykes S."/>
            <person name="White J."/>
            <person name="Yandava C."/>
            <person name="Nusbaum C."/>
            <person name="Birren B."/>
        </authorList>
    </citation>
    <scope>NUCLEOTIDE SEQUENCE [LARGE SCALE GENOMIC DNA]</scope>
    <source>
        <strain evidence="2 3">29_1</strain>
    </source>
</reference>
<comment type="caution">
    <text evidence="2">The sequence shown here is derived from an EMBL/GenBank/DDBJ whole genome shotgun (WGS) entry which is preliminary data.</text>
</comment>
<dbReference type="AlphaFoldDB" id="E7G5X7"/>
<name>E7G5X7_9FIRM</name>
<keyword evidence="1" id="KW-1133">Transmembrane helix</keyword>
<keyword evidence="1" id="KW-0472">Membrane</keyword>
<proteinExistence type="predicted"/>
<accession>E7G5X7</accession>
<evidence type="ECO:0000313" key="2">
    <source>
        <dbReference type="EMBL" id="EFW06628.1"/>
    </source>
</evidence>
<keyword evidence="1" id="KW-0812">Transmembrane</keyword>
<dbReference type="GeneID" id="78229410"/>
<dbReference type="STRING" id="100884.GCA_000269565_01535"/>